<evidence type="ECO:0000313" key="2">
    <source>
        <dbReference type="Proteomes" id="UP000280698"/>
    </source>
</evidence>
<keyword evidence="2" id="KW-1185">Reference proteome</keyword>
<name>A0ABX9WAD8_9ACTN</name>
<organism evidence="1 2">
    <name type="scientific">Micromonospora solifontis</name>
    <dbReference type="NCBI Taxonomy" id="2487138"/>
    <lineage>
        <taxon>Bacteria</taxon>
        <taxon>Bacillati</taxon>
        <taxon>Actinomycetota</taxon>
        <taxon>Actinomycetes</taxon>
        <taxon>Micromonosporales</taxon>
        <taxon>Micromonosporaceae</taxon>
        <taxon>Micromonospora</taxon>
    </lineage>
</organism>
<reference evidence="1 2" key="1">
    <citation type="submission" date="2018-11" db="EMBL/GenBank/DDBJ databases">
        <title>Micromonospora sp. PPF5-17, a new actinomycetes isolated from a hot spring soil.</title>
        <authorList>
            <person name="Thawai C."/>
        </authorList>
    </citation>
    <scope>NUCLEOTIDE SEQUENCE [LARGE SCALE GENOMIC DNA]</scope>
    <source>
        <strain evidence="1 2">PPF5-17</strain>
    </source>
</reference>
<dbReference type="RefSeq" id="WP_123243782.1">
    <property type="nucleotide sequence ID" value="NZ_JAAHBY010000169.1"/>
</dbReference>
<gene>
    <name evidence="1" type="ORF">EFE23_27525</name>
</gene>
<dbReference type="Proteomes" id="UP000280698">
    <property type="component" value="Unassembled WGS sequence"/>
</dbReference>
<dbReference type="EMBL" id="RJLN01000169">
    <property type="protein sequence ID" value="RNL84893.1"/>
    <property type="molecule type" value="Genomic_DNA"/>
</dbReference>
<proteinExistence type="predicted"/>
<sequence length="102" mass="11209">MTVIHHPRVAWDTARVIVEAVPDEQLFAWIRQELGGLLGAAARDALTETRDRLSRAGDAGVPVEAGRWRVRLEDLLRERPELAGDVSAFTAVAVGLLRGRQS</sequence>
<comment type="caution">
    <text evidence="1">The sequence shown here is derived from an EMBL/GenBank/DDBJ whole genome shotgun (WGS) entry which is preliminary data.</text>
</comment>
<evidence type="ECO:0000313" key="1">
    <source>
        <dbReference type="EMBL" id="RNL84893.1"/>
    </source>
</evidence>
<accession>A0ABX9WAD8</accession>
<protein>
    <submittedName>
        <fullName evidence="1">Uncharacterized protein</fullName>
    </submittedName>
</protein>